<evidence type="ECO:0000256" key="5">
    <source>
        <dbReference type="ARBA" id="ARBA00022617"/>
    </source>
</evidence>
<dbReference type="CDD" id="cd08922">
    <property type="entry name" value="FHb-globin"/>
    <property type="match status" value="1"/>
</dbReference>
<evidence type="ECO:0000256" key="9">
    <source>
        <dbReference type="ARBA" id="ARBA00022827"/>
    </source>
</evidence>
<keyword evidence="12 17" id="KW-0408">Iron</keyword>
<dbReference type="EMBL" id="JAXCLA010000011">
    <property type="protein sequence ID" value="MDY0748668.1"/>
    <property type="molecule type" value="Genomic_DNA"/>
</dbReference>
<sequence>MTFSASTIALIKATVPVLKQHGPAITEPFYKAMLRDHPELKAFFNEAHQASGSQARALAGAVLAYASHIDQLDALAPALPRIVQKHVALGVRPEHYPIVGACLLQAIRDVLGAAATDEIIAAWGEAYGALAQLLIDAEEAVQADNAAREGGWRGPRPLRVARKVRESELITSFYLEPTDGRPLPAFHAGQYLTLLLDIEGQQVRRHYSLSDAPGKPWYRISVKREEGGRVSGWLHDHVEAGAVLQAHAPSGDFVLDPQPTQRPLVLVTGGVGITPAMSMLEVVAPSGRPVHFIHAARHGGVHAFRDRVDSLAAAHPNVRPLYVYDMPRAAEDAAHETGRVTQELLAEHLPENRDVDLYFLGPRIFMQSVYASGLKLGIAPQRLRYEFFGPMESLVAA</sequence>
<protein>
    <recommendedName>
        <fullName evidence="17">Flavohemoprotein</fullName>
    </recommendedName>
    <alternativeName>
        <fullName evidence="17">Flavohemoglobin</fullName>
    </alternativeName>
    <alternativeName>
        <fullName evidence="17">Hemoglobin-like protein</fullName>
    </alternativeName>
    <alternativeName>
        <fullName evidence="17">Nitric oxide dioxygenase</fullName>
        <shortName evidence="17">NO oxygenase</shortName>
        <shortName evidence="17">NOD</shortName>
        <ecNumber evidence="17">1.14.12.17</ecNumber>
    </alternativeName>
</protein>
<dbReference type="Gene3D" id="2.40.30.10">
    <property type="entry name" value="Translation factors"/>
    <property type="match status" value="1"/>
</dbReference>
<keyword evidence="4 17" id="KW-0216">Detoxification</keyword>
<evidence type="ECO:0000256" key="14">
    <source>
        <dbReference type="ARBA" id="ARBA00025094"/>
    </source>
</evidence>
<keyword evidence="9 17" id="KW-0274">FAD</keyword>
<dbReference type="InterPro" id="IPR017927">
    <property type="entry name" value="FAD-bd_FR_type"/>
</dbReference>
<evidence type="ECO:0000256" key="16">
    <source>
        <dbReference type="ARBA" id="ARBA00049433"/>
    </source>
</evidence>
<feature type="domain" description="FAD-binding FR-type" evidence="19">
    <location>
        <begin position="153"/>
        <end position="256"/>
    </location>
</feature>
<keyword evidence="5 17" id="KW-0349">Heme</keyword>
<evidence type="ECO:0000313" key="20">
    <source>
        <dbReference type="EMBL" id="MDY0748668.1"/>
    </source>
</evidence>
<dbReference type="Pfam" id="PF00970">
    <property type="entry name" value="FAD_binding_6"/>
    <property type="match status" value="1"/>
</dbReference>
<keyword evidence="11 17" id="KW-0560">Oxidoreductase</keyword>
<keyword evidence="21" id="KW-1185">Reference proteome</keyword>
<dbReference type="InterPro" id="IPR017938">
    <property type="entry name" value="Riboflavin_synthase-like_b-brl"/>
</dbReference>
<comment type="function">
    <text evidence="14 17">Is involved in NO detoxification in an aerobic process, termed nitric oxide dioxygenase (NOD) reaction that utilizes O(2) and NAD(P)H to convert NO to nitrate, which protects the bacterium from various noxious nitrogen compounds. Therefore, plays a central role in the inducible response to nitrosative stress.</text>
</comment>
<organism evidence="20 21">
    <name type="scientific">Roseateles agri</name>
    <dbReference type="NCBI Taxonomy" id="3098619"/>
    <lineage>
        <taxon>Bacteria</taxon>
        <taxon>Pseudomonadati</taxon>
        <taxon>Pseudomonadota</taxon>
        <taxon>Betaproteobacteria</taxon>
        <taxon>Burkholderiales</taxon>
        <taxon>Sphaerotilaceae</taxon>
        <taxon>Roseateles</taxon>
    </lineage>
</organism>
<comment type="caution">
    <text evidence="17">Lacks conserved residue(s) required for the propagation of feature annotation.</text>
</comment>
<gene>
    <name evidence="20" type="primary">hmpA</name>
    <name evidence="17" type="synonym">hmp</name>
    <name evidence="20" type="ORF">SNE35_29490</name>
</gene>
<feature type="site" description="Involved in heme-bound ligand stabilization and O-O bond activation" evidence="17">
    <location>
        <position position="30"/>
    </location>
</feature>
<dbReference type="HAMAP" id="MF_01252">
    <property type="entry name" value="Hmp"/>
    <property type="match status" value="1"/>
</dbReference>
<evidence type="ECO:0000256" key="12">
    <source>
        <dbReference type="ARBA" id="ARBA00023004"/>
    </source>
</evidence>
<evidence type="ECO:0000259" key="18">
    <source>
        <dbReference type="PROSITE" id="PS01033"/>
    </source>
</evidence>
<dbReference type="InterPro" id="IPR012292">
    <property type="entry name" value="Globin/Proto"/>
</dbReference>
<comment type="similarity">
    <text evidence="2 17">Belongs to the globin family. Two-domain flavohemoproteins subfamily.</text>
</comment>
<keyword evidence="6 17" id="KW-0561">Oxygen transport</keyword>
<accession>A0ABU5DSB7</accession>
<dbReference type="Pfam" id="PF00042">
    <property type="entry name" value="Globin"/>
    <property type="match status" value="1"/>
</dbReference>
<dbReference type="PROSITE" id="PS51384">
    <property type="entry name" value="FAD_FR"/>
    <property type="match status" value="1"/>
</dbReference>
<comment type="caution">
    <text evidence="20">The sequence shown here is derived from an EMBL/GenBank/DDBJ whole genome shotgun (WGS) entry which is preliminary data.</text>
</comment>
<name>A0ABU5DSB7_9BURK</name>
<evidence type="ECO:0000256" key="15">
    <source>
        <dbReference type="ARBA" id="ARBA00048649"/>
    </source>
</evidence>
<evidence type="ECO:0000256" key="17">
    <source>
        <dbReference type="HAMAP-Rule" id="MF_01252"/>
    </source>
</evidence>
<comment type="catalytic activity">
    <reaction evidence="16 17">
        <text>2 nitric oxide + NADPH + 2 O2 = 2 nitrate + NADP(+) + H(+)</text>
        <dbReference type="Rhea" id="RHEA:19465"/>
        <dbReference type="ChEBI" id="CHEBI:15378"/>
        <dbReference type="ChEBI" id="CHEBI:15379"/>
        <dbReference type="ChEBI" id="CHEBI:16480"/>
        <dbReference type="ChEBI" id="CHEBI:17632"/>
        <dbReference type="ChEBI" id="CHEBI:57783"/>
        <dbReference type="ChEBI" id="CHEBI:58349"/>
        <dbReference type="EC" id="1.14.12.17"/>
    </reaction>
</comment>
<dbReference type="InterPro" id="IPR039261">
    <property type="entry name" value="FNR_nucleotide-bd"/>
</dbReference>
<dbReference type="Gene3D" id="3.40.50.80">
    <property type="entry name" value="Nucleotide-binding domain of ferredoxin-NADP reductase (FNR) module"/>
    <property type="match status" value="1"/>
</dbReference>
<evidence type="ECO:0000259" key="19">
    <source>
        <dbReference type="PROSITE" id="PS51384"/>
    </source>
</evidence>
<dbReference type="InterPro" id="IPR001433">
    <property type="entry name" value="OxRdtase_FAD/NAD-bd"/>
</dbReference>
<comment type="domain">
    <text evidence="17">Consists of two distinct domains; an N-terminal heme-containing oxygen-binding domain and a C-terminal reductase domain with binding sites for FAD and NAD(P)H.</text>
</comment>
<keyword evidence="13 17" id="KW-0520">NAD</keyword>
<dbReference type="Proteomes" id="UP001285263">
    <property type="component" value="Unassembled WGS sequence"/>
</dbReference>
<dbReference type="CDD" id="cd06184">
    <property type="entry name" value="flavohem_like_fad_nad_binding"/>
    <property type="match status" value="1"/>
</dbReference>
<dbReference type="InterPro" id="IPR008333">
    <property type="entry name" value="Cbr1-like_FAD-bd_dom"/>
</dbReference>
<dbReference type="PANTHER" id="PTHR43396">
    <property type="entry name" value="FLAVOHEMOPROTEIN"/>
    <property type="match status" value="1"/>
</dbReference>
<comment type="cofactor">
    <cofactor evidence="17">
        <name>FAD</name>
        <dbReference type="ChEBI" id="CHEBI:57692"/>
    </cofactor>
    <text evidence="17">Binds 1 FAD per subunit.</text>
</comment>
<dbReference type="InterPro" id="IPR023950">
    <property type="entry name" value="Hmp"/>
</dbReference>
<dbReference type="PROSITE" id="PS01033">
    <property type="entry name" value="GLOBIN"/>
    <property type="match status" value="1"/>
</dbReference>
<evidence type="ECO:0000256" key="13">
    <source>
        <dbReference type="ARBA" id="ARBA00023027"/>
    </source>
</evidence>
<dbReference type="SUPFAM" id="SSF52343">
    <property type="entry name" value="Ferredoxin reductase-like, C-terminal NADP-linked domain"/>
    <property type="match status" value="1"/>
</dbReference>
<dbReference type="EC" id="1.14.12.17" evidence="17"/>
<feature type="domain" description="Globin" evidence="18">
    <location>
        <begin position="2"/>
        <end position="139"/>
    </location>
</feature>
<feature type="active site" description="Charge relay system" evidence="17">
    <location>
        <position position="138"/>
    </location>
</feature>
<dbReference type="NCBIfam" id="NF009805">
    <property type="entry name" value="PRK13289.1"/>
    <property type="match status" value="1"/>
</dbReference>
<dbReference type="PANTHER" id="PTHR43396:SF3">
    <property type="entry name" value="FLAVOHEMOPROTEIN"/>
    <property type="match status" value="1"/>
</dbReference>
<evidence type="ECO:0000256" key="4">
    <source>
        <dbReference type="ARBA" id="ARBA00022575"/>
    </source>
</evidence>
<feature type="binding site" evidence="17">
    <location>
        <position position="191"/>
    </location>
    <ligand>
        <name>FAD</name>
        <dbReference type="ChEBI" id="CHEBI:57692"/>
    </ligand>
</feature>
<comment type="similarity">
    <text evidence="1 17">In the C-terminal section; belongs to the flavoprotein pyridine nucleotide cytochrome reductase family.</text>
</comment>
<dbReference type="PRINTS" id="PR00409">
    <property type="entry name" value="PHDIOXRDTASE"/>
</dbReference>
<keyword evidence="10 17" id="KW-0521">NADP</keyword>
<dbReference type="Pfam" id="PF00175">
    <property type="entry name" value="NAD_binding_1"/>
    <property type="match status" value="1"/>
</dbReference>
<dbReference type="RefSeq" id="WP_320426636.1">
    <property type="nucleotide sequence ID" value="NZ_JAXCLA010000011.1"/>
</dbReference>
<feature type="active site" description="Charge relay system" evidence="17">
    <location>
        <position position="96"/>
    </location>
</feature>
<reference evidence="20 21" key="1">
    <citation type="submission" date="2023-11" db="EMBL/GenBank/DDBJ databases">
        <title>Paucibacter sp. nov., isolated from fresh soil in Korea.</title>
        <authorList>
            <person name="Le N.T.T."/>
        </authorList>
    </citation>
    <scope>NUCLEOTIDE SEQUENCE [LARGE SCALE GENOMIC DNA]</scope>
    <source>
        <strain evidence="20 21">R3-3</strain>
    </source>
</reference>
<comment type="cofactor">
    <cofactor evidence="17">
        <name>heme b</name>
        <dbReference type="ChEBI" id="CHEBI:60344"/>
    </cofactor>
    <text evidence="17">Binds 1 heme b (iron(II)-protoporphyrin IX) group per subunit.</text>
</comment>
<keyword evidence="8 17" id="KW-0479">Metal-binding</keyword>
<feature type="binding site" evidence="17">
    <location>
        <begin position="387"/>
        <end position="390"/>
    </location>
    <ligand>
        <name>FAD</name>
        <dbReference type="ChEBI" id="CHEBI:57692"/>
    </ligand>
</feature>
<evidence type="ECO:0000313" key="21">
    <source>
        <dbReference type="Proteomes" id="UP001285263"/>
    </source>
</evidence>
<dbReference type="SUPFAM" id="SSF46458">
    <property type="entry name" value="Globin-like"/>
    <property type="match status" value="1"/>
</dbReference>
<evidence type="ECO:0000256" key="3">
    <source>
        <dbReference type="ARBA" id="ARBA00022448"/>
    </source>
</evidence>
<dbReference type="Gene3D" id="1.10.490.10">
    <property type="entry name" value="Globins"/>
    <property type="match status" value="1"/>
</dbReference>
<evidence type="ECO:0000256" key="2">
    <source>
        <dbReference type="ARBA" id="ARBA00008414"/>
    </source>
</evidence>
<feature type="site" description="Influences the redox potential of the prosthetic heme and FAD groups" evidence="17">
    <location>
        <position position="85"/>
    </location>
</feature>
<dbReference type="SUPFAM" id="SSF63380">
    <property type="entry name" value="Riboflavin synthase domain-like"/>
    <property type="match status" value="1"/>
</dbReference>
<evidence type="ECO:0000256" key="6">
    <source>
        <dbReference type="ARBA" id="ARBA00022621"/>
    </source>
</evidence>
<evidence type="ECO:0000256" key="8">
    <source>
        <dbReference type="ARBA" id="ARBA00022723"/>
    </source>
</evidence>
<dbReference type="GO" id="GO:0008941">
    <property type="term" value="F:nitric oxide dioxygenase NAD(P)H activity"/>
    <property type="evidence" value="ECO:0007669"/>
    <property type="project" value="UniProtKB-EC"/>
</dbReference>
<dbReference type="InterPro" id="IPR000971">
    <property type="entry name" value="Globin"/>
</dbReference>
<evidence type="ECO:0000256" key="1">
    <source>
        <dbReference type="ARBA" id="ARBA00006401"/>
    </source>
</evidence>
<feature type="region of interest" description="Reductase" evidence="17">
    <location>
        <begin position="150"/>
        <end position="397"/>
    </location>
</feature>
<feature type="binding site" description="proximal binding residue" evidence="17">
    <location>
        <position position="86"/>
    </location>
    <ligand>
        <name>heme b</name>
        <dbReference type="ChEBI" id="CHEBI:60344"/>
    </ligand>
    <ligandPart>
        <name>Fe</name>
        <dbReference type="ChEBI" id="CHEBI:18248"/>
    </ligandPart>
</feature>
<evidence type="ECO:0000256" key="11">
    <source>
        <dbReference type="ARBA" id="ARBA00023002"/>
    </source>
</evidence>
<feature type="binding site" evidence="17">
    <location>
        <begin position="270"/>
        <end position="275"/>
    </location>
    <ligand>
        <name>NADP(+)</name>
        <dbReference type="ChEBI" id="CHEBI:58349"/>
    </ligand>
</feature>
<keyword evidence="7 17" id="KW-0285">Flavoprotein</keyword>
<proteinExistence type="inferred from homology"/>
<dbReference type="InterPro" id="IPR009050">
    <property type="entry name" value="Globin-like_sf"/>
</dbReference>
<evidence type="ECO:0000256" key="7">
    <source>
        <dbReference type="ARBA" id="ARBA00022630"/>
    </source>
</evidence>
<keyword evidence="3 17" id="KW-0813">Transport</keyword>
<feature type="site" description="Influences the redox potential of the prosthetic heme and FAD groups" evidence="17">
    <location>
        <position position="386"/>
    </location>
</feature>
<evidence type="ECO:0000256" key="10">
    <source>
        <dbReference type="ARBA" id="ARBA00022857"/>
    </source>
</evidence>
<comment type="catalytic activity">
    <reaction evidence="15 17">
        <text>2 nitric oxide + NADH + 2 O2 = 2 nitrate + NAD(+) + H(+)</text>
        <dbReference type="Rhea" id="RHEA:19469"/>
        <dbReference type="ChEBI" id="CHEBI:15378"/>
        <dbReference type="ChEBI" id="CHEBI:15379"/>
        <dbReference type="ChEBI" id="CHEBI:16480"/>
        <dbReference type="ChEBI" id="CHEBI:17632"/>
        <dbReference type="ChEBI" id="CHEBI:57540"/>
        <dbReference type="ChEBI" id="CHEBI:57945"/>
        <dbReference type="EC" id="1.14.12.17"/>
    </reaction>
</comment>